<gene>
    <name evidence="1" type="ORF">S01H1_27937</name>
</gene>
<name>X0TJ94_9ZZZZ</name>
<dbReference type="EMBL" id="BARS01017045">
    <property type="protein sequence ID" value="GAF93598.1"/>
    <property type="molecule type" value="Genomic_DNA"/>
</dbReference>
<accession>X0TJ94</accession>
<evidence type="ECO:0000313" key="1">
    <source>
        <dbReference type="EMBL" id="GAF93598.1"/>
    </source>
</evidence>
<organism evidence="1">
    <name type="scientific">marine sediment metagenome</name>
    <dbReference type="NCBI Taxonomy" id="412755"/>
    <lineage>
        <taxon>unclassified sequences</taxon>
        <taxon>metagenomes</taxon>
        <taxon>ecological metagenomes</taxon>
    </lineage>
</organism>
<sequence>LTGGTASGTFRELEGLLTPPEGYGKGRAVGTMGMVGPPYRMAISPDGRRLATIDMFSDEIEIREIDLSAP</sequence>
<proteinExistence type="predicted"/>
<comment type="caution">
    <text evidence="1">The sequence shown here is derived from an EMBL/GenBank/DDBJ whole genome shotgun (WGS) entry which is preliminary data.</text>
</comment>
<dbReference type="AlphaFoldDB" id="X0TJ94"/>
<evidence type="ECO:0008006" key="2">
    <source>
        <dbReference type="Google" id="ProtNLM"/>
    </source>
</evidence>
<protein>
    <recommendedName>
        <fullName evidence="2">Glucose/Sorbosone dehydrogenase domain-containing protein</fullName>
    </recommendedName>
</protein>
<reference evidence="1" key="1">
    <citation type="journal article" date="2014" name="Front. Microbiol.">
        <title>High frequency of phylogenetically diverse reductive dehalogenase-homologous genes in deep subseafloor sedimentary metagenomes.</title>
        <authorList>
            <person name="Kawai M."/>
            <person name="Futagami T."/>
            <person name="Toyoda A."/>
            <person name="Takaki Y."/>
            <person name="Nishi S."/>
            <person name="Hori S."/>
            <person name="Arai W."/>
            <person name="Tsubouchi T."/>
            <person name="Morono Y."/>
            <person name="Uchiyama I."/>
            <person name="Ito T."/>
            <person name="Fujiyama A."/>
            <person name="Inagaki F."/>
            <person name="Takami H."/>
        </authorList>
    </citation>
    <scope>NUCLEOTIDE SEQUENCE</scope>
    <source>
        <strain evidence="1">Expedition CK06-06</strain>
    </source>
</reference>
<feature type="non-terminal residue" evidence="1">
    <location>
        <position position="1"/>
    </location>
</feature>